<organism evidence="11 12">
    <name type="scientific">Naumannella halotolerans</name>
    <dbReference type="NCBI Taxonomy" id="993414"/>
    <lineage>
        <taxon>Bacteria</taxon>
        <taxon>Bacillati</taxon>
        <taxon>Actinomycetota</taxon>
        <taxon>Actinomycetes</taxon>
        <taxon>Propionibacteriales</taxon>
        <taxon>Propionibacteriaceae</taxon>
        <taxon>Naumannella</taxon>
    </lineage>
</organism>
<feature type="active site" evidence="9">
    <location>
        <position position="131"/>
    </location>
</feature>
<evidence type="ECO:0000256" key="7">
    <source>
        <dbReference type="ARBA" id="ARBA00022989"/>
    </source>
</evidence>
<dbReference type="UniPathway" id="UPA00665"/>
<keyword evidence="4 9" id="KW-0812">Transmembrane</keyword>
<comment type="similarity">
    <text evidence="1 9 10">Belongs to the peptidase A8 family.</text>
</comment>
<dbReference type="HAMAP" id="MF_00161">
    <property type="entry name" value="LspA"/>
    <property type="match status" value="1"/>
</dbReference>
<dbReference type="Proteomes" id="UP000295371">
    <property type="component" value="Unassembled WGS sequence"/>
</dbReference>
<feature type="transmembrane region" description="Helical" evidence="9">
    <location>
        <begin position="97"/>
        <end position="115"/>
    </location>
</feature>
<evidence type="ECO:0000256" key="5">
    <source>
        <dbReference type="ARBA" id="ARBA00022750"/>
    </source>
</evidence>
<dbReference type="AlphaFoldDB" id="A0A4R7J628"/>
<dbReference type="NCBIfam" id="TIGR00077">
    <property type="entry name" value="lspA"/>
    <property type="match status" value="1"/>
</dbReference>
<keyword evidence="8 9" id="KW-0472">Membrane</keyword>
<evidence type="ECO:0000256" key="6">
    <source>
        <dbReference type="ARBA" id="ARBA00022801"/>
    </source>
</evidence>
<evidence type="ECO:0000256" key="3">
    <source>
        <dbReference type="ARBA" id="ARBA00022670"/>
    </source>
</evidence>
<protein>
    <recommendedName>
        <fullName evidence="9">Lipoprotein signal peptidase</fullName>
        <ecNumber evidence="9">3.4.23.36</ecNumber>
    </recommendedName>
    <alternativeName>
        <fullName evidence="9">Prolipoprotein signal peptidase</fullName>
    </alternativeName>
    <alternativeName>
        <fullName evidence="9">Signal peptidase II</fullName>
        <shortName evidence="9">SPase II</shortName>
    </alternativeName>
</protein>
<dbReference type="PANTHER" id="PTHR33695:SF1">
    <property type="entry name" value="LIPOPROTEIN SIGNAL PEPTIDASE"/>
    <property type="match status" value="1"/>
</dbReference>
<accession>A0A4R7J628</accession>
<evidence type="ECO:0000256" key="1">
    <source>
        <dbReference type="ARBA" id="ARBA00006139"/>
    </source>
</evidence>
<keyword evidence="6 9" id="KW-0378">Hydrolase</keyword>
<feature type="transmembrane region" description="Helical" evidence="9">
    <location>
        <begin position="63"/>
        <end position="90"/>
    </location>
</feature>
<keyword evidence="2 9" id="KW-1003">Cell membrane</keyword>
<reference evidence="11 12" key="1">
    <citation type="submission" date="2019-03" db="EMBL/GenBank/DDBJ databases">
        <title>Genomic Encyclopedia of Archaeal and Bacterial Type Strains, Phase II (KMG-II): from individual species to whole genera.</title>
        <authorList>
            <person name="Goeker M."/>
        </authorList>
    </citation>
    <scope>NUCLEOTIDE SEQUENCE [LARGE SCALE GENOMIC DNA]</scope>
    <source>
        <strain evidence="11 12">DSM 24323</strain>
    </source>
</reference>
<dbReference type="Pfam" id="PF01252">
    <property type="entry name" value="Peptidase_A8"/>
    <property type="match status" value="1"/>
</dbReference>
<comment type="caution">
    <text evidence="9">Lacks conserved residue(s) required for the propagation of feature annotation.</text>
</comment>
<comment type="function">
    <text evidence="9">This protein specifically catalyzes the removal of signal peptides from prolipoproteins.</text>
</comment>
<gene>
    <name evidence="9" type="primary">lspA</name>
    <name evidence="11" type="ORF">CLV29_0411</name>
</gene>
<keyword evidence="12" id="KW-1185">Reference proteome</keyword>
<dbReference type="EMBL" id="SOAW01000001">
    <property type="protein sequence ID" value="TDT32822.1"/>
    <property type="molecule type" value="Genomic_DNA"/>
</dbReference>
<dbReference type="RefSeq" id="WP_166649099.1">
    <property type="nucleotide sequence ID" value="NZ_CP171129.1"/>
</dbReference>
<feature type="transmembrane region" description="Helical" evidence="9">
    <location>
        <begin position="140"/>
        <end position="162"/>
    </location>
</feature>
<dbReference type="PRINTS" id="PR00781">
    <property type="entry name" value="LIPOSIGPTASE"/>
</dbReference>
<evidence type="ECO:0000313" key="11">
    <source>
        <dbReference type="EMBL" id="TDT32822.1"/>
    </source>
</evidence>
<dbReference type="InterPro" id="IPR001872">
    <property type="entry name" value="Peptidase_A8"/>
</dbReference>
<dbReference type="EC" id="3.4.23.36" evidence="9"/>
<sequence>MPSVAEPAPARWPVLTFVLGLVATLVAADQLLKEWALANLQLNQPQPFIGELLQLRLIFNSGAAFGMGAGLTWIFSLLAILASVVIVVIILPRLRHLGWAVAIGLILSGILGNLTDRLLRPPGPLLGEVIDYLQLPNWPIFNLADMCLSFGAVTVIALSFFASRGLDGKPVPQEPGKQPEAVS</sequence>
<evidence type="ECO:0000256" key="2">
    <source>
        <dbReference type="ARBA" id="ARBA00022475"/>
    </source>
</evidence>
<evidence type="ECO:0000256" key="9">
    <source>
        <dbReference type="HAMAP-Rule" id="MF_00161"/>
    </source>
</evidence>
<evidence type="ECO:0000313" key="12">
    <source>
        <dbReference type="Proteomes" id="UP000295371"/>
    </source>
</evidence>
<comment type="pathway">
    <text evidence="9">Protein modification; lipoprotein biosynthesis (signal peptide cleavage).</text>
</comment>
<keyword evidence="5 9" id="KW-0064">Aspartyl protease</keyword>
<name>A0A4R7J628_9ACTN</name>
<dbReference type="GO" id="GO:0005886">
    <property type="term" value="C:plasma membrane"/>
    <property type="evidence" value="ECO:0007669"/>
    <property type="project" value="UniProtKB-SubCell"/>
</dbReference>
<dbReference type="PANTHER" id="PTHR33695">
    <property type="entry name" value="LIPOPROTEIN SIGNAL PEPTIDASE"/>
    <property type="match status" value="1"/>
</dbReference>
<evidence type="ECO:0000256" key="4">
    <source>
        <dbReference type="ARBA" id="ARBA00022692"/>
    </source>
</evidence>
<evidence type="ECO:0000256" key="8">
    <source>
        <dbReference type="ARBA" id="ARBA00023136"/>
    </source>
</evidence>
<comment type="subcellular location">
    <subcellularLocation>
        <location evidence="9">Cell membrane</location>
        <topology evidence="9">Multi-pass membrane protein</topology>
    </subcellularLocation>
</comment>
<feature type="active site" evidence="9">
    <location>
        <position position="145"/>
    </location>
</feature>
<proteinExistence type="inferred from homology"/>
<dbReference type="GO" id="GO:0004190">
    <property type="term" value="F:aspartic-type endopeptidase activity"/>
    <property type="evidence" value="ECO:0007669"/>
    <property type="project" value="UniProtKB-UniRule"/>
</dbReference>
<keyword evidence="7 9" id="KW-1133">Transmembrane helix</keyword>
<dbReference type="GO" id="GO:0006508">
    <property type="term" value="P:proteolysis"/>
    <property type="evidence" value="ECO:0007669"/>
    <property type="project" value="UniProtKB-KW"/>
</dbReference>
<comment type="caution">
    <text evidence="11">The sequence shown here is derived from an EMBL/GenBank/DDBJ whole genome shotgun (WGS) entry which is preliminary data.</text>
</comment>
<keyword evidence="3 9" id="KW-0645">Protease</keyword>
<evidence type="ECO:0000256" key="10">
    <source>
        <dbReference type="RuleBase" id="RU004181"/>
    </source>
</evidence>
<comment type="catalytic activity">
    <reaction evidence="9">
        <text>Release of signal peptides from bacterial membrane prolipoproteins. Hydrolyzes -Xaa-Yaa-Zaa-|-(S,diacylglyceryl)Cys-, in which Xaa is hydrophobic (preferably Leu), and Yaa (Ala or Ser) and Zaa (Gly or Ala) have small, neutral side chains.</text>
        <dbReference type="EC" id="3.4.23.36"/>
    </reaction>
</comment>